<evidence type="ECO:0000259" key="13">
    <source>
        <dbReference type="Pfam" id="PF02771"/>
    </source>
</evidence>
<evidence type="ECO:0000256" key="5">
    <source>
        <dbReference type="ARBA" id="ARBA00022827"/>
    </source>
</evidence>
<dbReference type="InterPro" id="IPR037069">
    <property type="entry name" value="AcylCoA_DH/ox_N_sf"/>
</dbReference>
<dbReference type="EMBL" id="JAEACQ010000160">
    <property type="protein sequence ID" value="MBL7627430.1"/>
    <property type="molecule type" value="Genomic_DNA"/>
</dbReference>
<dbReference type="Gene3D" id="2.40.110.10">
    <property type="entry name" value="Butyryl-CoA Dehydrogenase, subunit A, domain 2"/>
    <property type="match status" value="1"/>
</dbReference>
<dbReference type="AlphaFoldDB" id="A0A937RED0"/>
<dbReference type="Proteomes" id="UP000604475">
    <property type="component" value="Unassembled WGS sequence"/>
</dbReference>
<feature type="domain" description="Acyl-CoA dehydrogenase/oxidase C-terminal" evidence="11">
    <location>
        <begin position="232"/>
        <end position="380"/>
    </location>
</feature>
<dbReference type="GO" id="GO:0003995">
    <property type="term" value="F:acyl-CoA dehydrogenase activity"/>
    <property type="evidence" value="ECO:0007669"/>
    <property type="project" value="InterPro"/>
</dbReference>
<feature type="domain" description="Acyl-CoA dehydrogenase/oxidase N-terminal" evidence="13">
    <location>
        <begin position="8"/>
        <end position="121"/>
    </location>
</feature>
<evidence type="ECO:0000256" key="7">
    <source>
        <dbReference type="ARBA" id="ARBA00037085"/>
    </source>
</evidence>
<evidence type="ECO:0000256" key="4">
    <source>
        <dbReference type="ARBA" id="ARBA00022630"/>
    </source>
</evidence>
<dbReference type="InterPro" id="IPR050741">
    <property type="entry name" value="Acyl-CoA_dehydrogenase"/>
</dbReference>
<comment type="similarity">
    <text evidence="3 10">Belongs to the acyl-CoA dehydrogenase family.</text>
</comment>
<evidence type="ECO:0000256" key="10">
    <source>
        <dbReference type="RuleBase" id="RU362125"/>
    </source>
</evidence>
<dbReference type="Gene3D" id="1.20.140.10">
    <property type="entry name" value="Butyryl-CoA Dehydrogenase, subunit A, domain 3"/>
    <property type="match status" value="1"/>
</dbReference>
<dbReference type="GO" id="GO:0050660">
    <property type="term" value="F:flavin adenine dinucleotide binding"/>
    <property type="evidence" value="ECO:0007669"/>
    <property type="project" value="InterPro"/>
</dbReference>
<dbReference type="InterPro" id="IPR036250">
    <property type="entry name" value="AcylCo_DH-like_C"/>
</dbReference>
<evidence type="ECO:0000256" key="1">
    <source>
        <dbReference type="ARBA" id="ARBA00001974"/>
    </source>
</evidence>
<dbReference type="FunFam" id="1.20.140.10:FF:000001">
    <property type="entry name" value="Acyl-CoA dehydrogenase"/>
    <property type="match status" value="1"/>
</dbReference>
<feature type="domain" description="Acyl-CoA oxidase/dehydrogenase middle" evidence="12">
    <location>
        <begin position="125"/>
        <end position="219"/>
    </location>
</feature>
<dbReference type="GO" id="GO:0005737">
    <property type="term" value="C:cytoplasm"/>
    <property type="evidence" value="ECO:0007669"/>
    <property type="project" value="TreeGrafter"/>
</dbReference>
<keyword evidence="6 10" id="KW-0560">Oxidoreductase</keyword>
<evidence type="ECO:0000256" key="8">
    <source>
        <dbReference type="ARBA" id="ARBA00040394"/>
    </source>
</evidence>
<evidence type="ECO:0000259" key="11">
    <source>
        <dbReference type="Pfam" id="PF00441"/>
    </source>
</evidence>
<keyword evidence="15" id="KW-1185">Reference proteome</keyword>
<keyword evidence="5 10" id="KW-0274">FAD</keyword>
<protein>
    <recommendedName>
        <fullName evidence="8">Acyl-[acyl-carrier-protein] dehydrogenase MbtN</fullName>
    </recommendedName>
    <alternativeName>
        <fullName evidence="9">Mycobactin synthase protein N</fullName>
    </alternativeName>
</protein>
<dbReference type="Gene3D" id="1.10.540.10">
    <property type="entry name" value="Acyl-CoA dehydrogenase/oxidase, N-terminal domain"/>
    <property type="match status" value="1"/>
</dbReference>
<evidence type="ECO:0000256" key="2">
    <source>
        <dbReference type="ARBA" id="ARBA00005102"/>
    </source>
</evidence>
<keyword evidence="4 10" id="KW-0285">Flavoprotein</keyword>
<evidence type="ECO:0000259" key="12">
    <source>
        <dbReference type="Pfam" id="PF02770"/>
    </source>
</evidence>
<dbReference type="InterPro" id="IPR009075">
    <property type="entry name" value="AcylCo_DH/oxidase_C"/>
</dbReference>
<evidence type="ECO:0000256" key="3">
    <source>
        <dbReference type="ARBA" id="ARBA00009347"/>
    </source>
</evidence>
<dbReference type="SUPFAM" id="SSF56645">
    <property type="entry name" value="Acyl-CoA dehydrogenase NM domain-like"/>
    <property type="match status" value="1"/>
</dbReference>
<comment type="cofactor">
    <cofactor evidence="1 10">
        <name>FAD</name>
        <dbReference type="ChEBI" id="CHEBI:57692"/>
    </cofactor>
</comment>
<dbReference type="Pfam" id="PF02770">
    <property type="entry name" value="Acyl-CoA_dh_M"/>
    <property type="match status" value="1"/>
</dbReference>
<name>A0A937RED0_9ACTN</name>
<reference evidence="14" key="1">
    <citation type="submission" date="2020-12" db="EMBL/GenBank/DDBJ databases">
        <title>Genomic characterization of non-nitrogen-fixing Frankia strains.</title>
        <authorList>
            <person name="Carlos-Shanley C."/>
            <person name="Guerra T."/>
            <person name="Hahn D."/>
        </authorList>
    </citation>
    <scope>NUCLEOTIDE SEQUENCE</scope>
    <source>
        <strain evidence="14">CN6</strain>
    </source>
</reference>
<dbReference type="InterPro" id="IPR006091">
    <property type="entry name" value="Acyl-CoA_Oxase/DH_mid-dom"/>
</dbReference>
<dbReference type="GO" id="GO:0033539">
    <property type="term" value="P:fatty acid beta-oxidation using acyl-CoA dehydrogenase"/>
    <property type="evidence" value="ECO:0007669"/>
    <property type="project" value="TreeGrafter"/>
</dbReference>
<comment type="pathway">
    <text evidence="2">Siderophore biosynthesis; mycobactin biosynthesis.</text>
</comment>
<gene>
    <name evidence="14" type="ORF">I7412_09655</name>
</gene>
<organism evidence="14 15">
    <name type="scientific">Frankia nepalensis</name>
    <dbReference type="NCBI Taxonomy" id="1836974"/>
    <lineage>
        <taxon>Bacteria</taxon>
        <taxon>Bacillati</taxon>
        <taxon>Actinomycetota</taxon>
        <taxon>Actinomycetes</taxon>
        <taxon>Frankiales</taxon>
        <taxon>Frankiaceae</taxon>
        <taxon>Frankia</taxon>
    </lineage>
</organism>
<dbReference type="InterPro" id="IPR013786">
    <property type="entry name" value="AcylCoA_DH/ox_N"/>
</dbReference>
<sequence>MRRELFGPDHEALRQTARTFVEREVIPHQDAWLEKGLVDRSAWLAAGAQGLLGIAAPAEYGGAGEEDYRYRMVLIEELARVGAASFNAGTSAQDDLVVPYLRDLGTPEQKASWLPRLCAGEAIGALAMTEPDAGSDLQGIRTSAVRDGDGWRLSGGKTFITNGILADVVIVFARTDPDAGSRGFSLFLVESAAPGFRHGRKLEKLGLRGNDTAELFFDDIALPATALLGTEGRGLIHLMERLPLERLSIAATSYAFARAAYTWTVDYCFGRRAFGKPIGDFQNTRFTLAELATELDVAEIYLDRAILALGDGSLSAVDAAKAKWWLTDLQNRVVDRCVQLHGGYGFMWEYPITRAYADARIQPIFGGTNEIMKEIIGRDIARQATAGGRNV</sequence>
<evidence type="ECO:0000256" key="6">
    <source>
        <dbReference type="ARBA" id="ARBA00023002"/>
    </source>
</evidence>
<dbReference type="PROSITE" id="PS00072">
    <property type="entry name" value="ACYL_COA_DH_1"/>
    <property type="match status" value="1"/>
</dbReference>
<dbReference type="InterPro" id="IPR046373">
    <property type="entry name" value="Acyl-CoA_Oxase/DH_mid-dom_sf"/>
</dbReference>
<dbReference type="SUPFAM" id="SSF47203">
    <property type="entry name" value="Acyl-CoA dehydrogenase C-terminal domain-like"/>
    <property type="match status" value="1"/>
</dbReference>
<dbReference type="PANTHER" id="PTHR48083:SF20">
    <property type="entry name" value="LONG-CHAIN SPECIFIC ACYL-COA DEHYDROGENASE, MITOCHONDRIAL"/>
    <property type="match status" value="1"/>
</dbReference>
<dbReference type="PROSITE" id="PS00073">
    <property type="entry name" value="ACYL_COA_DH_2"/>
    <property type="match status" value="1"/>
</dbReference>
<dbReference type="InterPro" id="IPR009100">
    <property type="entry name" value="AcylCoA_DH/oxidase_NM_dom_sf"/>
</dbReference>
<dbReference type="InterPro" id="IPR006089">
    <property type="entry name" value="Acyl-CoA_DH_CS"/>
</dbReference>
<comment type="caution">
    <text evidence="14">The sequence shown here is derived from an EMBL/GenBank/DDBJ whole genome shotgun (WGS) entry which is preliminary data.</text>
</comment>
<dbReference type="PANTHER" id="PTHR48083">
    <property type="entry name" value="MEDIUM-CHAIN SPECIFIC ACYL-COA DEHYDROGENASE, MITOCHONDRIAL-RELATED"/>
    <property type="match status" value="1"/>
</dbReference>
<comment type="function">
    <text evidence="7">Catalyzes the dehydrogenation at the alpha-beta position of ACP-bound acyl chains. This results in the introduction of a double bond in the lipidic chain, which is further transferred to the epsilon-amino group of lysine residue in the mycobactin core by MbtK.</text>
</comment>
<dbReference type="RefSeq" id="WP_203002683.1">
    <property type="nucleotide sequence ID" value="NZ_JADWYU010000099.1"/>
</dbReference>
<evidence type="ECO:0000313" key="14">
    <source>
        <dbReference type="EMBL" id="MBL7627430.1"/>
    </source>
</evidence>
<proteinExistence type="inferred from homology"/>
<dbReference type="Pfam" id="PF00441">
    <property type="entry name" value="Acyl-CoA_dh_1"/>
    <property type="match status" value="1"/>
</dbReference>
<accession>A0A937RED0</accession>
<evidence type="ECO:0000313" key="15">
    <source>
        <dbReference type="Proteomes" id="UP000604475"/>
    </source>
</evidence>
<dbReference type="FunFam" id="2.40.110.10:FF:000002">
    <property type="entry name" value="Acyl-CoA dehydrogenase fadE12"/>
    <property type="match status" value="1"/>
</dbReference>
<evidence type="ECO:0000256" key="9">
    <source>
        <dbReference type="ARBA" id="ARBA00042660"/>
    </source>
</evidence>
<dbReference type="Pfam" id="PF02771">
    <property type="entry name" value="Acyl-CoA_dh_N"/>
    <property type="match status" value="1"/>
</dbReference>